<protein>
    <submittedName>
        <fullName evidence="1">Uncharacterized protein</fullName>
    </submittedName>
</protein>
<gene>
    <name evidence="1" type="ORF">H2198_007519</name>
</gene>
<sequence length="408" mass="46553">MAMLLVEDDVLPITIPEAIESLTNIVIDIVRKNRTLVDYYIYPRPTPSEIEAYKPRLQLLYGRLESLSTLDLPKLTLLVDDAAALMSASLLPIIDQLLNAVHGIQQIFINHYDRDLEQRKPYGTVYDILDYRWKQLERFQRDQIQSAQRLLADDLNPVPPSSPEPSFCRFAVAFTNGRDFGKLSQVLSKDLRSEDMERLHNDGGAFLSWDCPGCAFKVKYYIINSMGSHIHATDDVRSHSSVPEVEYRPSWLVKCHLHQAKSTNRRGSHSEDQGTARYSSQRNSFTSRAENIVRRQTEIQGSRASSVFNFDGMPRRTKSETTTLQISSLRAVAKERTAVYGCPFCWMVGKEYGHMGYCNARDLVEHISVRHNVSCPPPSLVLEKYMIGLNGKCAESVRRWDLNIKSTY</sequence>
<name>A0ACC2ZZY1_9EURO</name>
<comment type="caution">
    <text evidence="1">The sequence shown here is derived from an EMBL/GenBank/DDBJ whole genome shotgun (WGS) entry which is preliminary data.</text>
</comment>
<proteinExistence type="predicted"/>
<reference evidence="1" key="1">
    <citation type="submission" date="2022-10" db="EMBL/GenBank/DDBJ databases">
        <title>Culturing micro-colonial fungi from biological soil crusts in the Mojave desert and describing Neophaeococcomyces mojavensis, and introducing the new genera and species Taxawa tesnikishii.</title>
        <authorList>
            <person name="Kurbessoian T."/>
            <person name="Stajich J.E."/>
        </authorList>
    </citation>
    <scope>NUCLEOTIDE SEQUENCE</scope>
    <source>
        <strain evidence="1">JES_112</strain>
    </source>
</reference>
<dbReference type="Proteomes" id="UP001172386">
    <property type="component" value="Unassembled WGS sequence"/>
</dbReference>
<keyword evidence="2" id="KW-1185">Reference proteome</keyword>
<organism evidence="1 2">
    <name type="scientific">Neophaeococcomyces mojaviensis</name>
    <dbReference type="NCBI Taxonomy" id="3383035"/>
    <lineage>
        <taxon>Eukaryota</taxon>
        <taxon>Fungi</taxon>
        <taxon>Dikarya</taxon>
        <taxon>Ascomycota</taxon>
        <taxon>Pezizomycotina</taxon>
        <taxon>Eurotiomycetes</taxon>
        <taxon>Chaetothyriomycetidae</taxon>
        <taxon>Chaetothyriales</taxon>
        <taxon>Chaetothyriales incertae sedis</taxon>
        <taxon>Neophaeococcomyces</taxon>
    </lineage>
</organism>
<accession>A0ACC2ZZY1</accession>
<dbReference type="EMBL" id="JAPDRQ010000160">
    <property type="protein sequence ID" value="KAJ9653275.1"/>
    <property type="molecule type" value="Genomic_DNA"/>
</dbReference>
<evidence type="ECO:0000313" key="2">
    <source>
        <dbReference type="Proteomes" id="UP001172386"/>
    </source>
</evidence>
<evidence type="ECO:0000313" key="1">
    <source>
        <dbReference type="EMBL" id="KAJ9653275.1"/>
    </source>
</evidence>